<feature type="compositionally biased region" description="Basic and acidic residues" evidence="1">
    <location>
        <begin position="95"/>
        <end position="104"/>
    </location>
</feature>
<evidence type="ECO:0000256" key="1">
    <source>
        <dbReference type="SAM" id="MobiDB-lite"/>
    </source>
</evidence>
<name>A0A9R1W737_LACSA</name>
<evidence type="ECO:0000313" key="3">
    <source>
        <dbReference type="Proteomes" id="UP000235145"/>
    </source>
</evidence>
<keyword evidence="3" id="KW-1185">Reference proteome</keyword>
<accession>A0A9R1W737</accession>
<comment type="caution">
    <text evidence="2">The sequence shown here is derived from an EMBL/GenBank/DDBJ whole genome shotgun (WGS) entry which is preliminary data.</text>
</comment>
<gene>
    <name evidence="2" type="ORF">LSAT_V11C300137390</name>
</gene>
<feature type="region of interest" description="Disordered" evidence="1">
    <location>
        <begin position="89"/>
        <end position="117"/>
    </location>
</feature>
<dbReference type="EMBL" id="NBSK02000003">
    <property type="protein sequence ID" value="KAJ0217103.1"/>
    <property type="molecule type" value="Genomic_DNA"/>
</dbReference>
<proteinExistence type="predicted"/>
<reference evidence="2 3" key="1">
    <citation type="journal article" date="2017" name="Nat. Commun.">
        <title>Genome assembly with in vitro proximity ligation data and whole-genome triplication in lettuce.</title>
        <authorList>
            <person name="Reyes-Chin-Wo S."/>
            <person name="Wang Z."/>
            <person name="Yang X."/>
            <person name="Kozik A."/>
            <person name="Arikit S."/>
            <person name="Song C."/>
            <person name="Xia L."/>
            <person name="Froenicke L."/>
            <person name="Lavelle D.O."/>
            <person name="Truco M.J."/>
            <person name="Xia R."/>
            <person name="Zhu S."/>
            <person name="Xu C."/>
            <person name="Xu H."/>
            <person name="Xu X."/>
            <person name="Cox K."/>
            <person name="Korf I."/>
            <person name="Meyers B.C."/>
            <person name="Michelmore R.W."/>
        </authorList>
    </citation>
    <scope>NUCLEOTIDE SEQUENCE [LARGE SCALE GENOMIC DNA]</scope>
    <source>
        <strain evidence="3">cv. Salinas</strain>
        <tissue evidence="2">Seedlings</tissue>
    </source>
</reference>
<sequence length="295" mass="32215">MVRSITKLKIPIMQDALMSNISTLHTTGIIVADTSKFAFVSSIPESMLRDVPPTSKVLESYHIIHASGFGPLTPEIQLIIAEAYKRKKGGNKGSKKVENKKGDNEGPSEPPNTPKKQKAKDLLLLQLLLKNKVEEGCSQDQEELIVRNEEEEPVLNEDVTSNPEVTPTYNDFFTSPPHSPKTTTSFALITIAPCSPPVSSQPQSTIPLSNPLFTNSIIPPTTSVEPPVSANTFDAGDNNSGFTTSHITPPISPLRQEDPDMIYRDGEDDLPGFTFSPFTIRTESDDKALITKGET</sequence>
<evidence type="ECO:0000313" key="2">
    <source>
        <dbReference type="EMBL" id="KAJ0217103.1"/>
    </source>
</evidence>
<feature type="compositionally biased region" description="Basic and acidic residues" evidence="1">
    <location>
        <begin position="255"/>
        <end position="265"/>
    </location>
</feature>
<feature type="region of interest" description="Disordered" evidence="1">
    <location>
        <begin position="241"/>
        <end position="268"/>
    </location>
</feature>
<protein>
    <submittedName>
        <fullName evidence="2">Uncharacterized protein</fullName>
    </submittedName>
</protein>
<dbReference type="AlphaFoldDB" id="A0A9R1W737"/>
<organism evidence="2 3">
    <name type="scientific">Lactuca sativa</name>
    <name type="common">Garden lettuce</name>
    <dbReference type="NCBI Taxonomy" id="4236"/>
    <lineage>
        <taxon>Eukaryota</taxon>
        <taxon>Viridiplantae</taxon>
        <taxon>Streptophyta</taxon>
        <taxon>Embryophyta</taxon>
        <taxon>Tracheophyta</taxon>
        <taxon>Spermatophyta</taxon>
        <taxon>Magnoliopsida</taxon>
        <taxon>eudicotyledons</taxon>
        <taxon>Gunneridae</taxon>
        <taxon>Pentapetalae</taxon>
        <taxon>asterids</taxon>
        <taxon>campanulids</taxon>
        <taxon>Asterales</taxon>
        <taxon>Asteraceae</taxon>
        <taxon>Cichorioideae</taxon>
        <taxon>Cichorieae</taxon>
        <taxon>Lactucinae</taxon>
        <taxon>Lactuca</taxon>
    </lineage>
</organism>
<dbReference type="Proteomes" id="UP000235145">
    <property type="component" value="Unassembled WGS sequence"/>
</dbReference>